<comment type="caution">
    <text evidence="2">The sequence shown here is derived from an EMBL/GenBank/DDBJ whole genome shotgun (WGS) entry which is preliminary data.</text>
</comment>
<dbReference type="Proteomes" id="UP000288716">
    <property type="component" value="Unassembled WGS sequence"/>
</dbReference>
<evidence type="ECO:0000313" key="2">
    <source>
        <dbReference type="EMBL" id="RWS18259.1"/>
    </source>
</evidence>
<evidence type="ECO:0000313" key="3">
    <source>
        <dbReference type="Proteomes" id="UP000288716"/>
    </source>
</evidence>
<dbReference type="SUPFAM" id="SSF56436">
    <property type="entry name" value="C-type lectin-like"/>
    <property type="match status" value="1"/>
</dbReference>
<dbReference type="PROSITE" id="PS50041">
    <property type="entry name" value="C_TYPE_LECTIN_2"/>
    <property type="match status" value="1"/>
</dbReference>
<dbReference type="InterPro" id="IPR016187">
    <property type="entry name" value="CTDL_fold"/>
</dbReference>
<dbReference type="EMBL" id="NCKV01042832">
    <property type="protein sequence ID" value="RWS18259.1"/>
    <property type="molecule type" value="Genomic_DNA"/>
</dbReference>
<protein>
    <recommendedName>
        <fullName evidence="1">C-type lectin domain-containing protein</fullName>
    </recommendedName>
</protein>
<dbReference type="Gene3D" id="3.10.100.10">
    <property type="entry name" value="Mannose-Binding Protein A, subunit A"/>
    <property type="match status" value="1"/>
</dbReference>
<reference evidence="2 3" key="1">
    <citation type="journal article" date="2018" name="Gigascience">
        <title>Genomes of trombidid mites reveal novel predicted allergens and laterally-transferred genes associated with secondary metabolism.</title>
        <authorList>
            <person name="Dong X."/>
            <person name="Chaisiri K."/>
            <person name="Xia D."/>
            <person name="Armstrong S.D."/>
            <person name="Fang Y."/>
            <person name="Donnelly M.J."/>
            <person name="Kadowaki T."/>
            <person name="McGarry J.W."/>
            <person name="Darby A.C."/>
            <person name="Makepeace B.L."/>
        </authorList>
    </citation>
    <scope>NUCLEOTIDE SEQUENCE [LARGE SCALE GENOMIC DNA]</scope>
    <source>
        <strain evidence="2">UoL-UT</strain>
    </source>
</reference>
<sequence>MHNKVNHKNVYFWLGGRTVFVRESQFEWPDGTPIDFANLIKEKPNKFDLHYGACINMFTDVGYWHDYFCVVYPHMRELCAKKIDAKY</sequence>
<proteinExistence type="predicted"/>
<dbReference type="InterPro" id="IPR016186">
    <property type="entry name" value="C-type_lectin-like/link_sf"/>
</dbReference>
<keyword evidence="3" id="KW-1185">Reference proteome</keyword>
<dbReference type="VEuPathDB" id="VectorBase:LDEU013781"/>
<organism evidence="2 3">
    <name type="scientific">Leptotrombidium deliense</name>
    <dbReference type="NCBI Taxonomy" id="299467"/>
    <lineage>
        <taxon>Eukaryota</taxon>
        <taxon>Metazoa</taxon>
        <taxon>Ecdysozoa</taxon>
        <taxon>Arthropoda</taxon>
        <taxon>Chelicerata</taxon>
        <taxon>Arachnida</taxon>
        <taxon>Acari</taxon>
        <taxon>Acariformes</taxon>
        <taxon>Trombidiformes</taxon>
        <taxon>Prostigmata</taxon>
        <taxon>Anystina</taxon>
        <taxon>Parasitengona</taxon>
        <taxon>Trombiculoidea</taxon>
        <taxon>Trombiculidae</taxon>
        <taxon>Leptotrombidium</taxon>
    </lineage>
</organism>
<evidence type="ECO:0000259" key="1">
    <source>
        <dbReference type="PROSITE" id="PS50041"/>
    </source>
</evidence>
<dbReference type="OrthoDB" id="7962197at2759"/>
<feature type="domain" description="C-type lectin" evidence="1">
    <location>
        <begin position="1"/>
        <end position="69"/>
    </location>
</feature>
<gene>
    <name evidence="2" type="ORF">B4U80_14652</name>
</gene>
<dbReference type="InterPro" id="IPR001304">
    <property type="entry name" value="C-type_lectin-like"/>
</dbReference>
<dbReference type="AlphaFoldDB" id="A0A443RSW4"/>
<accession>A0A443RSW4</accession>
<name>A0A443RSW4_9ACAR</name>